<dbReference type="CDD" id="cd00590">
    <property type="entry name" value="RRM_SF"/>
    <property type="match status" value="1"/>
</dbReference>
<protein>
    <recommendedName>
        <fullName evidence="3">RRM domain-containing protein</fullName>
    </recommendedName>
</protein>
<name>A0A1X2IQN8_9FUNG</name>
<organism evidence="1 2">
    <name type="scientific">Absidia repens</name>
    <dbReference type="NCBI Taxonomy" id="90262"/>
    <lineage>
        <taxon>Eukaryota</taxon>
        <taxon>Fungi</taxon>
        <taxon>Fungi incertae sedis</taxon>
        <taxon>Mucoromycota</taxon>
        <taxon>Mucoromycotina</taxon>
        <taxon>Mucoromycetes</taxon>
        <taxon>Mucorales</taxon>
        <taxon>Cunninghamellaceae</taxon>
        <taxon>Absidia</taxon>
    </lineage>
</organism>
<gene>
    <name evidence="1" type="ORF">BCR42DRAFT_409096</name>
</gene>
<dbReference type="GO" id="GO:0003676">
    <property type="term" value="F:nucleic acid binding"/>
    <property type="evidence" value="ECO:0007669"/>
    <property type="project" value="InterPro"/>
</dbReference>
<dbReference type="OrthoDB" id="5541797at2759"/>
<evidence type="ECO:0008006" key="3">
    <source>
        <dbReference type="Google" id="ProtNLM"/>
    </source>
</evidence>
<proteinExistence type="predicted"/>
<comment type="caution">
    <text evidence="1">The sequence shown here is derived from an EMBL/GenBank/DDBJ whole genome shotgun (WGS) entry which is preliminary data.</text>
</comment>
<dbReference type="InterPro" id="IPR035979">
    <property type="entry name" value="RBD_domain_sf"/>
</dbReference>
<dbReference type="EMBL" id="MCGE01000006">
    <property type="protein sequence ID" value="ORZ20582.1"/>
    <property type="molecule type" value="Genomic_DNA"/>
</dbReference>
<sequence length="264" mass="29781">MAFRLLTQPIRQQLVRAPTSSCLYTTSANTSTNLSASQFAERASKKFIGQAKKGYTGRRNNTPSKFVVVDNLPTTTTAEDIRKLAREAFNQGDKCINETIFCRSFDFKFFGRCVVMMDSPENAKKLLEYGNSRLVGGHMIKMLFAGNESKNPNEFINKLRRHELLSKTDATSAAGRSVVFNGLPPQTKRDQVLGILRSKNLFPVEGVSDNVVPLKTKDKGTVSKFLVKFDSESEAWRCVRTFHNTDFTLKKYNTDFRLFVSVAY</sequence>
<dbReference type="Gene3D" id="3.30.70.330">
    <property type="match status" value="1"/>
</dbReference>
<dbReference type="Proteomes" id="UP000193560">
    <property type="component" value="Unassembled WGS sequence"/>
</dbReference>
<keyword evidence="2" id="KW-1185">Reference proteome</keyword>
<evidence type="ECO:0000313" key="2">
    <source>
        <dbReference type="Proteomes" id="UP000193560"/>
    </source>
</evidence>
<evidence type="ECO:0000313" key="1">
    <source>
        <dbReference type="EMBL" id="ORZ20582.1"/>
    </source>
</evidence>
<dbReference type="AlphaFoldDB" id="A0A1X2IQN8"/>
<dbReference type="InterPro" id="IPR012677">
    <property type="entry name" value="Nucleotide-bd_a/b_plait_sf"/>
</dbReference>
<reference evidence="1 2" key="1">
    <citation type="submission" date="2016-07" db="EMBL/GenBank/DDBJ databases">
        <title>Pervasive Adenine N6-methylation of Active Genes in Fungi.</title>
        <authorList>
            <consortium name="DOE Joint Genome Institute"/>
            <person name="Mondo S.J."/>
            <person name="Dannebaum R.O."/>
            <person name="Kuo R.C."/>
            <person name="Labutti K."/>
            <person name="Haridas S."/>
            <person name="Kuo A."/>
            <person name="Salamov A."/>
            <person name="Ahrendt S.R."/>
            <person name="Lipzen A."/>
            <person name="Sullivan W."/>
            <person name="Andreopoulos W.B."/>
            <person name="Clum A."/>
            <person name="Lindquist E."/>
            <person name="Daum C."/>
            <person name="Ramamoorthy G.K."/>
            <person name="Gryganskyi A."/>
            <person name="Culley D."/>
            <person name="Magnuson J.K."/>
            <person name="James T.Y."/>
            <person name="O'Malley M.A."/>
            <person name="Stajich J.E."/>
            <person name="Spatafora J.W."/>
            <person name="Visel A."/>
            <person name="Grigoriev I.V."/>
        </authorList>
    </citation>
    <scope>NUCLEOTIDE SEQUENCE [LARGE SCALE GENOMIC DNA]</scope>
    <source>
        <strain evidence="1 2">NRRL 1336</strain>
    </source>
</reference>
<accession>A0A1X2IQN8</accession>
<dbReference type="SUPFAM" id="SSF54928">
    <property type="entry name" value="RNA-binding domain, RBD"/>
    <property type="match status" value="1"/>
</dbReference>